<dbReference type="PANTHER" id="PTHR37402">
    <property type="entry name" value="GRAM DOMAIN-CONTAINING PROTEIN 4"/>
    <property type="match status" value="1"/>
</dbReference>
<proteinExistence type="predicted"/>
<gene>
    <name evidence="2" type="ORF">U0070_006223</name>
</gene>
<dbReference type="GO" id="GO:0034164">
    <property type="term" value="P:negative regulation of toll-like receptor 9 signaling pathway"/>
    <property type="evidence" value="ECO:0007669"/>
    <property type="project" value="TreeGrafter"/>
</dbReference>
<name>A0AAW0I6X7_MYOGA</name>
<evidence type="ECO:0000256" key="1">
    <source>
        <dbReference type="SAM" id="MobiDB-lite"/>
    </source>
</evidence>
<reference evidence="2 3" key="1">
    <citation type="journal article" date="2023" name="bioRxiv">
        <title>Conserved and derived expression patterns and positive selection on dental genes reveal complex evolutionary context of ever-growing rodent molars.</title>
        <authorList>
            <person name="Calamari Z.T."/>
            <person name="Song A."/>
            <person name="Cohen E."/>
            <person name="Akter M."/>
            <person name="Roy R.D."/>
            <person name="Hallikas O."/>
            <person name="Christensen M.M."/>
            <person name="Li P."/>
            <person name="Marangoni P."/>
            <person name="Jernvall J."/>
            <person name="Klein O.D."/>
        </authorList>
    </citation>
    <scope>NUCLEOTIDE SEQUENCE [LARGE SCALE GENOMIC DNA]</scope>
    <source>
        <strain evidence="2">V071</strain>
    </source>
</reference>
<feature type="region of interest" description="Disordered" evidence="1">
    <location>
        <begin position="40"/>
        <end position="72"/>
    </location>
</feature>
<accession>A0AAW0I6X7</accession>
<dbReference type="AlphaFoldDB" id="A0AAW0I6X7"/>
<organism evidence="2 3">
    <name type="scientific">Myodes glareolus</name>
    <name type="common">Bank vole</name>
    <name type="synonym">Clethrionomys glareolus</name>
    <dbReference type="NCBI Taxonomy" id="447135"/>
    <lineage>
        <taxon>Eukaryota</taxon>
        <taxon>Metazoa</taxon>
        <taxon>Chordata</taxon>
        <taxon>Craniata</taxon>
        <taxon>Vertebrata</taxon>
        <taxon>Euteleostomi</taxon>
        <taxon>Mammalia</taxon>
        <taxon>Eutheria</taxon>
        <taxon>Euarchontoglires</taxon>
        <taxon>Glires</taxon>
        <taxon>Rodentia</taxon>
        <taxon>Myomorpha</taxon>
        <taxon>Muroidea</taxon>
        <taxon>Cricetidae</taxon>
        <taxon>Arvicolinae</taxon>
        <taxon>Myodes</taxon>
    </lineage>
</organism>
<dbReference type="PANTHER" id="PTHR37402:SF1">
    <property type="entry name" value="GRAM DOMAIN-CONTAINING PROTEIN 4"/>
    <property type="match status" value="1"/>
</dbReference>
<evidence type="ECO:0000313" key="2">
    <source>
        <dbReference type="EMBL" id="KAK7810024.1"/>
    </source>
</evidence>
<feature type="compositionally biased region" description="Basic and acidic residues" evidence="1">
    <location>
        <begin position="63"/>
        <end position="72"/>
    </location>
</feature>
<dbReference type="GO" id="GO:0006915">
    <property type="term" value="P:apoptotic process"/>
    <property type="evidence" value="ECO:0007669"/>
    <property type="project" value="InterPro"/>
</dbReference>
<dbReference type="InterPro" id="IPR037847">
    <property type="entry name" value="GRAMDC4"/>
</dbReference>
<dbReference type="GO" id="GO:0005739">
    <property type="term" value="C:mitochondrion"/>
    <property type="evidence" value="ECO:0007669"/>
    <property type="project" value="TreeGrafter"/>
</dbReference>
<dbReference type="Proteomes" id="UP001488838">
    <property type="component" value="Unassembled WGS sequence"/>
</dbReference>
<sequence>MPGEPSRHVQVRPRSAVLNMLRRLDRIRFRGHKREDFLDLAESPNASDTECGDEIPLKTPRPSPRDSEELRDPAGAGTLIMAAGVQDFSRTEFDRLNEIKGHLEIALLEKHFLREYRRVLMGDGPLLNEGRTGSAMVWPRDRRGWVRHVRT</sequence>
<keyword evidence="3" id="KW-1185">Reference proteome</keyword>
<dbReference type="EMBL" id="JBBHLL010000206">
    <property type="protein sequence ID" value="KAK7810024.1"/>
    <property type="molecule type" value="Genomic_DNA"/>
</dbReference>
<comment type="caution">
    <text evidence="2">The sequence shown here is derived from an EMBL/GenBank/DDBJ whole genome shotgun (WGS) entry which is preliminary data.</text>
</comment>
<protein>
    <submittedName>
        <fullName evidence="2">Uncharacterized protein</fullName>
    </submittedName>
</protein>
<evidence type="ECO:0000313" key="3">
    <source>
        <dbReference type="Proteomes" id="UP001488838"/>
    </source>
</evidence>